<dbReference type="GO" id="GO:0004383">
    <property type="term" value="F:guanylate cyclase activity"/>
    <property type="evidence" value="ECO:0007669"/>
    <property type="project" value="UniProtKB-EC"/>
</dbReference>
<dbReference type="SUPFAM" id="SSF56112">
    <property type="entry name" value="Protein kinase-like (PK-like)"/>
    <property type="match status" value="1"/>
</dbReference>
<dbReference type="GO" id="GO:0001653">
    <property type="term" value="F:peptide receptor activity"/>
    <property type="evidence" value="ECO:0007669"/>
    <property type="project" value="TreeGrafter"/>
</dbReference>
<evidence type="ECO:0000256" key="1">
    <source>
        <dbReference type="ARBA" id="ARBA00012202"/>
    </source>
</evidence>
<organism evidence="6 7">
    <name type="scientific">Mytilus galloprovincialis</name>
    <name type="common">Mediterranean mussel</name>
    <dbReference type="NCBI Taxonomy" id="29158"/>
    <lineage>
        <taxon>Eukaryota</taxon>
        <taxon>Metazoa</taxon>
        <taxon>Spiralia</taxon>
        <taxon>Lophotrochozoa</taxon>
        <taxon>Mollusca</taxon>
        <taxon>Bivalvia</taxon>
        <taxon>Autobranchia</taxon>
        <taxon>Pteriomorphia</taxon>
        <taxon>Mytilida</taxon>
        <taxon>Mytiloidea</taxon>
        <taxon>Mytilidae</taxon>
        <taxon>Mytilinae</taxon>
        <taxon>Mytilus</taxon>
    </lineage>
</organism>
<dbReference type="EC" id="4.6.1.2" evidence="1"/>
<evidence type="ECO:0000256" key="3">
    <source>
        <dbReference type="ARBA" id="ARBA00023239"/>
    </source>
</evidence>
<proteinExistence type="predicted"/>
<keyword evidence="2" id="KW-0547">Nucleotide-binding</keyword>
<keyword evidence="3" id="KW-0456">Lyase</keyword>
<evidence type="ECO:0000313" key="6">
    <source>
        <dbReference type="EMBL" id="OPL20323.1"/>
    </source>
</evidence>
<dbReference type="GO" id="GO:0004672">
    <property type="term" value="F:protein kinase activity"/>
    <property type="evidence" value="ECO:0007669"/>
    <property type="project" value="InterPro"/>
</dbReference>
<dbReference type="PANTHER" id="PTHR11920">
    <property type="entry name" value="GUANYLYL CYCLASE"/>
    <property type="match status" value="1"/>
</dbReference>
<dbReference type="InterPro" id="IPR050401">
    <property type="entry name" value="Cyclic_nucleotide_synthase"/>
</dbReference>
<keyword evidence="7" id="KW-1185">Reference proteome</keyword>
<evidence type="ECO:0000256" key="4">
    <source>
        <dbReference type="ARBA" id="ARBA00023293"/>
    </source>
</evidence>
<dbReference type="Gene3D" id="1.10.510.10">
    <property type="entry name" value="Transferase(Phosphotransferase) domain 1"/>
    <property type="match status" value="1"/>
</dbReference>
<dbReference type="GO" id="GO:0004016">
    <property type="term" value="F:adenylate cyclase activity"/>
    <property type="evidence" value="ECO:0007669"/>
    <property type="project" value="TreeGrafter"/>
</dbReference>
<dbReference type="GO" id="GO:0007168">
    <property type="term" value="P:receptor guanylyl cyclase signaling pathway"/>
    <property type="evidence" value="ECO:0007669"/>
    <property type="project" value="TreeGrafter"/>
</dbReference>
<dbReference type="InterPro" id="IPR011009">
    <property type="entry name" value="Kinase-like_dom_sf"/>
</dbReference>
<dbReference type="InterPro" id="IPR001245">
    <property type="entry name" value="Ser-Thr/Tyr_kinase_cat_dom"/>
</dbReference>
<dbReference type="SMR" id="A0A409V6J1"/>
<keyword evidence="4" id="KW-0141">cGMP biosynthesis</keyword>
<evidence type="ECO:0000256" key="2">
    <source>
        <dbReference type="ARBA" id="ARBA00022741"/>
    </source>
</evidence>
<protein>
    <recommendedName>
        <fullName evidence="1">guanylate cyclase</fullName>
        <ecNumber evidence="1">4.6.1.2</ecNumber>
    </recommendedName>
</protein>
<dbReference type="PROSITE" id="PS50011">
    <property type="entry name" value="PROTEIN_KINASE_DOM"/>
    <property type="match status" value="1"/>
</dbReference>
<dbReference type="GO" id="GO:0005524">
    <property type="term" value="F:ATP binding"/>
    <property type="evidence" value="ECO:0007669"/>
    <property type="project" value="InterPro"/>
</dbReference>
<sequence length="142" mass="16183">LYTIQIQLAIFGSLEDLLSNDNVKLGWDFKFSLLKDICRGMHFLHLSEIQSHGRLKSSNCLVDNRWTCKISGFGLPSLRYNGPRKKLPDDDEFTEKKLTFGIILTEICTREEPYSSETGYLEPEQILQLVIDKDSPTAGEAK</sequence>
<reference evidence="6 7" key="1">
    <citation type="journal article" date="2016" name="PLoS ONE">
        <title>A First Insight into the Genome of the Filter-Feeder Mussel Mytilus galloprovincialis.</title>
        <authorList>
            <person name="Murgarella M."/>
            <person name="Puiu D."/>
            <person name="Novoa B."/>
            <person name="Figueras A."/>
            <person name="Posada D."/>
            <person name="Canchaya C."/>
        </authorList>
    </citation>
    <scope>NUCLEOTIDE SEQUENCE [LARGE SCALE GENOMIC DNA]</scope>
    <source>
        <tissue evidence="6">Muscle</tissue>
    </source>
</reference>
<dbReference type="Pfam" id="PF07714">
    <property type="entry name" value="PK_Tyr_Ser-Thr"/>
    <property type="match status" value="1"/>
</dbReference>
<dbReference type="GO" id="GO:0005886">
    <property type="term" value="C:plasma membrane"/>
    <property type="evidence" value="ECO:0007669"/>
    <property type="project" value="TreeGrafter"/>
</dbReference>
<feature type="non-terminal residue" evidence="6">
    <location>
        <position position="142"/>
    </location>
</feature>
<evidence type="ECO:0000313" key="7">
    <source>
        <dbReference type="Proteomes" id="UP000266721"/>
    </source>
</evidence>
<keyword evidence="6" id="KW-0675">Receptor</keyword>
<dbReference type="InterPro" id="IPR000719">
    <property type="entry name" value="Prot_kinase_dom"/>
</dbReference>
<dbReference type="PANTHER" id="PTHR11920:SF335">
    <property type="entry name" value="GUANYLATE CYCLASE"/>
    <property type="match status" value="1"/>
</dbReference>
<gene>
    <name evidence="6" type="ORF">AM593_04589</name>
</gene>
<dbReference type="Proteomes" id="UP000266721">
    <property type="component" value="Unassembled WGS sequence"/>
</dbReference>
<feature type="domain" description="Protein kinase" evidence="5">
    <location>
        <begin position="1"/>
        <end position="142"/>
    </location>
</feature>
<feature type="non-terminal residue" evidence="6">
    <location>
        <position position="1"/>
    </location>
</feature>
<accession>A0A409V6J1</accession>
<dbReference type="AlphaFoldDB" id="A0A409V6J1"/>
<dbReference type="EMBL" id="KV611658">
    <property type="protein sequence ID" value="OPL20323.1"/>
    <property type="molecule type" value="Genomic_DNA"/>
</dbReference>
<evidence type="ECO:0000259" key="5">
    <source>
        <dbReference type="PROSITE" id="PS50011"/>
    </source>
</evidence>
<name>A0A409V6J1_MYTGA</name>